<evidence type="ECO:0000256" key="1">
    <source>
        <dbReference type="ARBA" id="ARBA00005234"/>
    </source>
</evidence>
<dbReference type="GO" id="GO:0008234">
    <property type="term" value="F:cysteine-type peptidase activity"/>
    <property type="evidence" value="ECO:0007669"/>
    <property type="project" value="InterPro"/>
</dbReference>
<evidence type="ECO:0000259" key="4">
    <source>
        <dbReference type="Pfam" id="PF02902"/>
    </source>
</evidence>
<protein>
    <recommendedName>
        <fullName evidence="4">Ubiquitin-like protease family profile domain-containing protein</fullName>
    </recommendedName>
</protein>
<comment type="similarity">
    <text evidence="1">Belongs to the peptidase C48 family.</text>
</comment>
<keyword evidence="2" id="KW-0645">Protease</keyword>
<dbReference type="OrthoDB" id="10655998at2759"/>
<keyword evidence="3" id="KW-0378">Hydrolase</keyword>
<dbReference type="AlphaFoldDB" id="A0A8S9G3N0"/>
<evidence type="ECO:0000313" key="5">
    <source>
        <dbReference type="EMBL" id="KAF2540490.1"/>
    </source>
</evidence>
<proteinExistence type="inferred from homology"/>
<dbReference type="GO" id="GO:0006508">
    <property type="term" value="P:proteolysis"/>
    <property type="evidence" value="ECO:0007669"/>
    <property type="project" value="UniProtKB-KW"/>
</dbReference>
<dbReference type="Pfam" id="PF02902">
    <property type="entry name" value="Peptidase_C48"/>
    <property type="match status" value="1"/>
</dbReference>
<comment type="caution">
    <text evidence="5">The sequence shown here is derived from an EMBL/GenBank/DDBJ whole genome shotgun (WGS) entry which is preliminary data.</text>
</comment>
<dbReference type="InterPro" id="IPR003653">
    <property type="entry name" value="Peptidase_C48_C"/>
</dbReference>
<evidence type="ECO:0000313" key="6">
    <source>
        <dbReference type="Proteomes" id="UP000712281"/>
    </source>
</evidence>
<dbReference type="SUPFAM" id="SSF54001">
    <property type="entry name" value="Cysteine proteinases"/>
    <property type="match status" value="1"/>
</dbReference>
<reference evidence="5" key="1">
    <citation type="submission" date="2019-12" db="EMBL/GenBank/DDBJ databases">
        <title>Genome sequencing and annotation of Brassica cretica.</title>
        <authorList>
            <person name="Studholme D.J."/>
            <person name="Sarris P.F."/>
        </authorList>
    </citation>
    <scope>NUCLEOTIDE SEQUENCE</scope>
    <source>
        <strain evidence="5">PFS-001/15</strain>
        <tissue evidence="5">Leaf</tissue>
    </source>
</reference>
<evidence type="ECO:0000256" key="3">
    <source>
        <dbReference type="ARBA" id="ARBA00022801"/>
    </source>
</evidence>
<name>A0A8S9G3N0_BRACR</name>
<dbReference type="InterPro" id="IPR038765">
    <property type="entry name" value="Papain-like_cys_pep_sf"/>
</dbReference>
<dbReference type="Gene3D" id="3.40.395.10">
    <property type="entry name" value="Adenoviral Proteinase, Chain A"/>
    <property type="match status" value="1"/>
</dbReference>
<evidence type="ECO:0000256" key="2">
    <source>
        <dbReference type="ARBA" id="ARBA00022670"/>
    </source>
</evidence>
<accession>A0A8S9G3N0</accession>
<dbReference type="Proteomes" id="UP000712281">
    <property type="component" value="Unassembled WGS sequence"/>
</dbReference>
<dbReference type="EMBL" id="QGKW02002005">
    <property type="protein sequence ID" value="KAF2540490.1"/>
    <property type="molecule type" value="Genomic_DNA"/>
</dbReference>
<sequence length="235" mass="26854">MDKTKLTKSDLVKEEEKRVSKKDIVKEYCRAKSERERKLAASQQSPFLGNSTTKQIVPTKNVGHGYDPFAPVDKKNAKVLLDFLKKDPLRYSEHPEHFRSDRLCFLDSSFGMMWVDKYGEFKSSEPGINGLGRRLPPGAFDHYAGLRVKYTLEPFTYERVKAGVPVARSGDCGVYTLKYIECHALGMSSFPPAFSDKNVKTIREKMVTEMFEHDLCYHHDGDDADYTALDMYEGQ</sequence>
<feature type="domain" description="Ubiquitin-like protease family profile" evidence="4">
    <location>
        <begin position="151"/>
        <end position="216"/>
    </location>
</feature>
<organism evidence="5 6">
    <name type="scientific">Brassica cretica</name>
    <name type="common">Mustard</name>
    <dbReference type="NCBI Taxonomy" id="69181"/>
    <lineage>
        <taxon>Eukaryota</taxon>
        <taxon>Viridiplantae</taxon>
        <taxon>Streptophyta</taxon>
        <taxon>Embryophyta</taxon>
        <taxon>Tracheophyta</taxon>
        <taxon>Spermatophyta</taxon>
        <taxon>Magnoliopsida</taxon>
        <taxon>eudicotyledons</taxon>
        <taxon>Gunneridae</taxon>
        <taxon>Pentapetalae</taxon>
        <taxon>rosids</taxon>
        <taxon>malvids</taxon>
        <taxon>Brassicales</taxon>
        <taxon>Brassicaceae</taxon>
        <taxon>Brassiceae</taxon>
        <taxon>Brassica</taxon>
    </lineage>
</organism>
<gene>
    <name evidence="5" type="ORF">F2Q68_00031875</name>
</gene>